<proteinExistence type="predicted"/>
<name>A0A3S9UTR4_9BACL</name>
<dbReference type="EMBL" id="CP034346">
    <property type="protein sequence ID" value="AZS13749.1"/>
    <property type="molecule type" value="Genomic_DNA"/>
</dbReference>
<evidence type="ECO:0000313" key="2">
    <source>
        <dbReference type="Proteomes" id="UP000270678"/>
    </source>
</evidence>
<evidence type="ECO:0000313" key="1">
    <source>
        <dbReference type="EMBL" id="AZS13749.1"/>
    </source>
</evidence>
<reference evidence="2" key="1">
    <citation type="submission" date="2018-12" db="EMBL/GenBank/DDBJ databases">
        <title>Complete genome sequence of Paenibacillus sp. MBLB1234.</title>
        <authorList>
            <person name="Nam Y.-D."/>
            <person name="Kang J."/>
            <person name="Chung W.-H."/>
            <person name="Park Y.S."/>
        </authorList>
    </citation>
    <scope>NUCLEOTIDE SEQUENCE [LARGE SCALE GENOMIC DNA]</scope>
    <source>
        <strain evidence="2">MBLB1234</strain>
    </source>
</reference>
<dbReference type="AlphaFoldDB" id="A0A3S9UTR4"/>
<dbReference type="Proteomes" id="UP000270678">
    <property type="component" value="Chromosome"/>
</dbReference>
<sequence length="71" mass="8499">MPINRRLTTDQDFQDALDRQLRIRVFHNSHMVESGAIIVRFTEDKVITQTSVSDLTYHSRQECEFFELKKR</sequence>
<accession>A0A3S9UTR4</accession>
<dbReference type="KEGG" id="plut:EI981_04180"/>
<keyword evidence="2" id="KW-1185">Reference proteome</keyword>
<gene>
    <name evidence="1" type="ORF">EI981_04180</name>
</gene>
<organism evidence="1 2">
    <name type="scientific">Paenibacillus lutimineralis</name>
    <dbReference type="NCBI Taxonomy" id="2707005"/>
    <lineage>
        <taxon>Bacteria</taxon>
        <taxon>Bacillati</taxon>
        <taxon>Bacillota</taxon>
        <taxon>Bacilli</taxon>
        <taxon>Bacillales</taxon>
        <taxon>Paenibacillaceae</taxon>
        <taxon>Paenibacillus</taxon>
    </lineage>
</organism>
<dbReference type="OrthoDB" id="2638183at2"/>
<protein>
    <submittedName>
        <fullName evidence="1">Uncharacterized protein</fullName>
    </submittedName>
</protein>
<dbReference type="RefSeq" id="WP_126995726.1">
    <property type="nucleotide sequence ID" value="NZ_CP034346.1"/>
</dbReference>